<keyword evidence="7" id="KW-0520">NAD</keyword>
<evidence type="ECO:0000256" key="1">
    <source>
        <dbReference type="ARBA" id="ARBA00004141"/>
    </source>
</evidence>
<keyword evidence="3 10" id="KW-0812">Transmembrane</keyword>
<dbReference type="GO" id="GO:0006740">
    <property type="term" value="P:NADPH regeneration"/>
    <property type="evidence" value="ECO:0007669"/>
    <property type="project" value="TreeGrafter"/>
</dbReference>
<dbReference type="SUPFAM" id="SSF52467">
    <property type="entry name" value="DHS-like NAD/FAD-binding domain"/>
    <property type="match status" value="1"/>
</dbReference>
<feature type="transmembrane region" description="Helical" evidence="10">
    <location>
        <begin position="116"/>
        <end position="136"/>
    </location>
</feature>
<dbReference type="OrthoDB" id="37244at2759"/>
<sequence>MATANLFYHPRLPCPQNFFLGILDSAPLLLPQRHALNASLVALSASGLLGMLALGPESYSTGLAVILGGAAAAGGISGLTLTAAIGGADMPVVITVLNSYSGWALCAEGFMLNNSLMTVVGALIGSSGAILSYIMCKAMNRSLPNVIMGGYGTSSYAGGQAMAITGTHRETDVTTVADLLEESKEVIVTPGYGLCVAKAQYPLAELAKELTKRGKRIRFAVHPVAGRMPGQLNVLLAEAGVPYDMVFEMDEINADFPKTDVVLVIGANDTVNSAAEEDPNSIIAGMPVLRVWLAKKVIIVKRTLGVGYAAVDNPVFFKDNTDMLLGDAKKVCDGLLKAVKGE</sequence>
<proteinExistence type="predicted"/>
<keyword evidence="4" id="KW-0521">NADP</keyword>
<evidence type="ECO:0000256" key="4">
    <source>
        <dbReference type="ARBA" id="ARBA00022857"/>
    </source>
</evidence>
<dbReference type="Pfam" id="PF02233">
    <property type="entry name" value="PNTB"/>
    <property type="match status" value="1"/>
</dbReference>
<dbReference type="InterPro" id="IPR029035">
    <property type="entry name" value="DHS-like_NAD/FAD-binding_dom"/>
</dbReference>
<gene>
    <name evidence="12" type="ORF">FBUS_06191</name>
</gene>
<evidence type="ECO:0000313" key="12">
    <source>
        <dbReference type="EMBL" id="KAA0198998.1"/>
    </source>
</evidence>
<evidence type="ECO:0000256" key="7">
    <source>
        <dbReference type="ARBA" id="ARBA00023027"/>
    </source>
</evidence>
<evidence type="ECO:0000259" key="11">
    <source>
        <dbReference type="Pfam" id="PF02233"/>
    </source>
</evidence>
<keyword evidence="5" id="KW-1278">Translocase</keyword>
<dbReference type="EC" id="7.1.1.1" evidence="2"/>
<evidence type="ECO:0000256" key="3">
    <source>
        <dbReference type="ARBA" id="ARBA00022692"/>
    </source>
</evidence>
<comment type="catalytic activity">
    <reaction evidence="9">
        <text>NAD(+) + NADPH + H(+)(in) = NADH + NADP(+) + H(+)(out)</text>
        <dbReference type="Rhea" id="RHEA:47992"/>
        <dbReference type="ChEBI" id="CHEBI:15378"/>
        <dbReference type="ChEBI" id="CHEBI:57540"/>
        <dbReference type="ChEBI" id="CHEBI:57783"/>
        <dbReference type="ChEBI" id="CHEBI:57945"/>
        <dbReference type="ChEBI" id="CHEBI:58349"/>
        <dbReference type="EC" id="7.1.1.1"/>
    </reaction>
</comment>
<reference evidence="12" key="1">
    <citation type="submission" date="2019-05" db="EMBL/GenBank/DDBJ databases">
        <title>Annotation for the trematode Fasciolopsis buski.</title>
        <authorList>
            <person name="Choi Y.-J."/>
        </authorList>
    </citation>
    <scope>NUCLEOTIDE SEQUENCE</scope>
    <source>
        <strain evidence="12">HT</strain>
        <tissue evidence="12">Whole worm</tissue>
    </source>
</reference>
<feature type="domain" description="NADP transhydrogenase beta-like" evidence="11">
    <location>
        <begin position="21"/>
        <end position="337"/>
    </location>
</feature>
<protein>
    <recommendedName>
        <fullName evidence="2">proton-translocating NAD(P)(+) transhydrogenase</fullName>
        <ecNumber evidence="2">7.1.1.1</ecNumber>
    </recommendedName>
</protein>
<dbReference type="EMBL" id="LUCM01001383">
    <property type="protein sequence ID" value="KAA0198998.1"/>
    <property type="molecule type" value="Genomic_DNA"/>
</dbReference>
<dbReference type="AlphaFoldDB" id="A0A8E0VNQ6"/>
<dbReference type="Proteomes" id="UP000728185">
    <property type="component" value="Unassembled WGS sequence"/>
</dbReference>
<evidence type="ECO:0000313" key="13">
    <source>
        <dbReference type="Proteomes" id="UP000728185"/>
    </source>
</evidence>
<evidence type="ECO:0000256" key="6">
    <source>
        <dbReference type="ARBA" id="ARBA00022989"/>
    </source>
</evidence>
<accession>A0A8E0VNQ6</accession>
<dbReference type="GO" id="GO:0005743">
    <property type="term" value="C:mitochondrial inner membrane"/>
    <property type="evidence" value="ECO:0007669"/>
    <property type="project" value="TreeGrafter"/>
</dbReference>
<keyword evidence="13" id="KW-1185">Reference proteome</keyword>
<comment type="caution">
    <text evidence="12">The sequence shown here is derived from an EMBL/GenBank/DDBJ whole genome shotgun (WGS) entry which is preliminary data.</text>
</comment>
<organism evidence="12 13">
    <name type="scientific">Fasciolopsis buskii</name>
    <dbReference type="NCBI Taxonomy" id="27845"/>
    <lineage>
        <taxon>Eukaryota</taxon>
        <taxon>Metazoa</taxon>
        <taxon>Spiralia</taxon>
        <taxon>Lophotrochozoa</taxon>
        <taxon>Platyhelminthes</taxon>
        <taxon>Trematoda</taxon>
        <taxon>Digenea</taxon>
        <taxon>Plagiorchiida</taxon>
        <taxon>Echinostomata</taxon>
        <taxon>Echinostomatoidea</taxon>
        <taxon>Fasciolidae</taxon>
        <taxon>Fasciolopsis</taxon>
    </lineage>
</organism>
<keyword evidence="6 10" id="KW-1133">Transmembrane helix</keyword>
<evidence type="ECO:0000256" key="5">
    <source>
        <dbReference type="ARBA" id="ARBA00022967"/>
    </source>
</evidence>
<feature type="transmembrane region" description="Helical" evidence="10">
    <location>
        <begin position="35"/>
        <end position="55"/>
    </location>
</feature>
<evidence type="ECO:0000256" key="8">
    <source>
        <dbReference type="ARBA" id="ARBA00023136"/>
    </source>
</evidence>
<feature type="transmembrane region" description="Helical" evidence="10">
    <location>
        <begin position="61"/>
        <end position="85"/>
    </location>
</feature>
<dbReference type="PANTHER" id="PTHR10160:SF19">
    <property type="entry name" value="PROTON-TRANSLOCATING NAD(P)(+) TRANSHYDROGENASE"/>
    <property type="match status" value="1"/>
</dbReference>
<dbReference type="PANTHER" id="PTHR10160">
    <property type="entry name" value="NAD(P) TRANSHYDROGENASE"/>
    <property type="match status" value="1"/>
</dbReference>
<dbReference type="GO" id="GO:0050661">
    <property type="term" value="F:NADP binding"/>
    <property type="evidence" value="ECO:0007669"/>
    <property type="project" value="TreeGrafter"/>
</dbReference>
<evidence type="ECO:0000256" key="9">
    <source>
        <dbReference type="ARBA" id="ARBA00048202"/>
    </source>
</evidence>
<evidence type="ECO:0000256" key="10">
    <source>
        <dbReference type="SAM" id="Phobius"/>
    </source>
</evidence>
<evidence type="ECO:0000256" key="2">
    <source>
        <dbReference type="ARBA" id="ARBA00012943"/>
    </source>
</evidence>
<dbReference type="InterPro" id="IPR034300">
    <property type="entry name" value="PNTB-like"/>
</dbReference>
<comment type="subcellular location">
    <subcellularLocation>
        <location evidence="1">Membrane</location>
        <topology evidence="1">Multi-pass membrane protein</topology>
    </subcellularLocation>
</comment>
<dbReference type="GO" id="GO:0008750">
    <property type="term" value="F:proton-translocating NAD(P)+ transhydrogenase activity"/>
    <property type="evidence" value="ECO:0007669"/>
    <property type="project" value="UniProtKB-EC"/>
</dbReference>
<name>A0A8E0VNQ6_9TREM</name>
<dbReference type="Gene3D" id="3.40.50.1220">
    <property type="entry name" value="TPP-binding domain"/>
    <property type="match status" value="1"/>
</dbReference>
<keyword evidence="8 10" id="KW-0472">Membrane</keyword>
<dbReference type="FunFam" id="3.40.50.1220:FF:000002">
    <property type="entry name" value="NAD(P) transhydrogenase subunit beta"/>
    <property type="match status" value="1"/>
</dbReference>